<dbReference type="RefSeq" id="WP_037042739.1">
    <property type="nucleotide sequence ID" value="NZ_BAAAUZ010000009.1"/>
</dbReference>
<feature type="transmembrane region" description="Helical" evidence="1">
    <location>
        <begin position="117"/>
        <end position="135"/>
    </location>
</feature>
<evidence type="ECO:0000259" key="2">
    <source>
        <dbReference type="Pfam" id="PF12158"/>
    </source>
</evidence>
<dbReference type="InterPro" id="IPR021994">
    <property type="entry name" value="DUF3592"/>
</dbReference>
<gene>
    <name evidence="3" type="ORF">GCM10017577_40450</name>
</gene>
<protein>
    <recommendedName>
        <fullName evidence="2">DUF3592 domain-containing protein</fullName>
    </recommendedName>
</protein>
<dbReference type="EMBL" id="BSFQ01000017">
    <property type="protein sequence ID" value="GLL12903.1"/>
    <property type="molecule type" value="Genomic_DNA"/>
</dbReference>
<dbReference type="Pfam" id="PF12158">
    <property type="entry name" value="DUF3592"/>
    <property type="match status" value="1"/>
</dbReference>
<feature type="transmembrane region" description="Helical" evidence="1">
    <location>
        <begin position="12"/>
        <end position="37"/>
    </location>
</feature>
<keyword evidence="1" id="KW-0472">Membrane</keyword>
<reference evidence="3" key="2">
    <citation type="submission" date="2023-01" db="EMBL/GenBank/DDBJ databases">
        <authorList>
            <person name="Sun Q."/>
            <person name="Evtushenko L."/>
        </authorList>
    </citation>
    <scope>NUCLEOTIDE SEQUENCE</scope>
    <source>
        <strain evidence="3">VKM Ac-1069</strain>
    </source>
</reference>
<keyword evidence="4" id="KW-1185">Reference proteome</keyword>
<evidence type="ECO:0000313" key="4">
    <source>
        <dbReference type="Proteomes" id="UP001143463"/>
    </source>
</evidence>
<accession>A0A9W6L4I7</accession>
<dbReference type="AlphaFoldDB" id="A0A9W6L4I7"/>
<evidence type="ECO:0000313" key="3">
    <source>
        <dbReference type="EMBL" id="GLL12903.1"/>
    </source>
</evidence>
<comment type="caution">
    <text evidence="3">The sequence shown here is derived from an EMBL/GenBank/DDBJ whole genome shotgun (WGS) entry which is preliminary data.</text>
</comment>
<proteinExistence type="predicted"/>
<keyword evidence="1" id="KW-0812">Transmembrane</keyword>
<sequence>MEARRVGSLRWYGVLLVRVAALVMTGVVLQTAGSAAWNDHVLGLRGEPDRGTVVAVRHTSPGRADRVEVDTARFGGTAWVTTPRKDLDVGDTVDVVVDPRDPARAELAGDGWPWRQIVIPLTGLLLVAVFVGRYGRWREPEPPTDADELVRGGAT</sequence>
<evidence type="ECO:0000256" key="1">
    <source>
        <dbReference type="SAM" id="Phobius"/>
    </source>
</evidence>
<reference evidence="3" key="1">
    <citation type="journal article" date="2014" name="Int. J. Syst. Evol. Microbiol.">
        <title>Complete genome sequence of Corynebacterium casei LMG S-19264T (=DSM 44701T), isolated from a smear-ripened cheese.</title>
        <authorList>
            <consortium name="US DOE Joint Genome Institute (JGI-PGF)"/>
            <person name="Walter F."/>
            <person name="Albersmeier A."/>
            <person name="Kalinowski J."/>
            <person name="Ruckert C."/>
        </authorList>
    </citation>
    <scope>NUCLEOTIDE SEQUENCE</scope>
    <source>
        <strain evidence="3">VKM Ac-1069</strain>
    </source>
</reference>
<dbReference type="Proteomes" id="UP001143463">
    <property type="component" value="Unassembled WGS sequence"/>
</dbReference>
<feature type="domain" description="DUF3592" evidence="2">
    <location>
        <begin position="66"/>
        <end position="110"/>
    </location>
</feature>
<organism evidence="3 4">
    <name type="scientific">Pseudonocardia halophobica</name>
    <dbReference type="NCBI Taxonomy" id="29401"/>
    <lineage>
        <taxon>Bacteria</taxon>
        <taxon>Bacillati</taxon>
        <taxon>Actinomycetota</taxon>
        <taxon>Actinomycetes</taxon>
        <taxon>Pseudonocardiales</taxon>
        <taxon>Pseudonocardiaceae</taxon>
        <taxon>Pseudonocardia</taxon>
    </lineage>
</organism>
<keyword evidence="1" id="KW-1133">Transmembrane helix</keyword>
<name>A0A9W6L4I7_9PSEU</name>